<dbReference type="Gene3D" id="1.10.40.80">
    <property type="match status" value="1"/>
</dbReference>
<name>A0ABU1DIB7_9HYPH</name>
<dbReference type="InterPro" id="IPR036249">
    <property type="entry name" value="Thioredoxin-like_sf"/>
</dbReference>
<dbReference type="SUPFAM" id="SSF52833">
    <property type="entry name" value="Thioredoxin-like"/>
    <property type="match status" value="1"/>
</dbReference>
<feature type="domain" description="Thioredoxin" evidence="3">
    <location>
        <begin position="36"/>
        <end position="223"/>
    </location>
</feature>
<sequence>MSLTTSITRRSLLESAALATVGLAALSLFPRLGVAPSAFSQAPSAEELAVTGKLPEMAEGKPDAPVTIIEYASMTCGHCAQFAAQTFPKLKSEYIDTGKVRFILREFPLDPLAAAGFMIARCAGDDKYFAVVDLLFKEQKSWAYSDKPVEGLQNLVKQVGFSQQSFEECLQNQEMLDGVNEVRQRAAEKFGVNSTPTFFINGKIQRGALTFENLKQILDPLVEKKS</sequence>
<dbReference type="PROSITE" id="PS51352">
    <property type="entry name" value="THIOREDOXIN_2"/>
    <property type="match status" value="1"/>
</dbReference>
<dbReference type="Gene3D" id="3.40.30.10">
    <property type="entry name" value="Glutaredoxin"/>
    <property type="match status" value="1"/>
</dbReference>
<keyword evidence="5" id="KW-1185">Reference proteome</keyword>
<evidence type="ECO:0000256" key="1">
    <source>
        <dbReference type="ARBA" id="ARBA00003565"/>
    </source>
</evidence>
<dbReference type="InterPro" id="IPR012336">
    <property type="entry name" value="Thioredoxin-like_fold"/>
</dbReference>
<gene>
    <name evidence="4" type="ORF">IHQ68_14660</name>
</gene>
<proteinExistence type="inferred from homology"/>
<accession>A0ABU1DIB7</accession>
<dbReference type="EMBL" id="JADBEO010000034">
    <property type="protein sequence ID" value="MDR4307863.1"/>
    <property type="molecule type" value="Genomic_DNA"/>
</dbReference>
<dbReference type="InterPro" id="IPR013766">
    <property type="entry name" value="Thioredoxin_domain"/>
</dbReference>
<dbReference type="InterPro" id="IPR006311">
    <property type="entry name" value="TAT_signal"/>
</dbReference>
<evidence type="ECO:0000313" key="5">
    <source>
        <dbReference type="Proteomes" id="UP001181622"/>
    </source>
</evidence>
<dbReference type="PROSITE" id="PS51318">
    <property type="entry name" value="TAT"/>
    <property type="match status" value="1"/>
</dbReference>
<organism evidence="4 5">
    <name type="scientific">Chelatococcus sambhunathii</name>
    <dbReference type="NCBI Taxonomy" id="363953"/>
    <lineage>
        <taxon>Bacteria</taxon>
        <taxon>Pseudomonadati</taxon>
        <taxon>Pseudomonadota</taxon>
        <taxon>Alphaproteobacteria</taxon>
        <taxon>Hyphomicrobiales</taxon>
        <taxon>Chelatococcaceae</taxon>
        <taxon>Chelatococcus</taxon>
    </lineage>
</organism>
<dbReference type="PANTHER" id="PTHR13887">
    <property type="entry name" value="GLUTATHIONE S-TRANSFERASE KAPPA"/>
    <property type="match status" value="1"/>
</dbReference>
<comment type="caution">
    <text evidence="4">The sequence shown here is derived from an EMBL/GenBank/DDBJ whole genome shotgun (WGS) entry which is preliminary data.</text>
</comment>
<dbReference type="Proteomes" id="UP001181622">
    <property type="component" value="Unassembled WGS sequence"/>
</dbReference>
<dbReference type="PANTHER" id="PTHR13887:SF56">
    <property type="entry name" value="THIOREDOXIN-LIKE REDUCTASE RV2466C"/>
    <property type="match status" value="1"/>
</dbReference>
<dbReference type="RefSeq" id="WP_309393131.1">
    <property type="nucleotide sequence ID" value="NZ_JADBEO010000034.1"/>
</dbReference>
<evidence type="ECO:0000259" key="3">
    <source>
        <dbReference type="PROSITE" id="PS51352"/>
    </source>
</evidence>
<comment type="similarity">
    <text evidence="2">Belongs to the thioredoxin family. DsbA subfamily.</text>
</comment>
<evidence type="ECO:0000313" key="4">
    <source>
        <dbReference type="EMBL" id="MDR4307863.1"/>
    </source>
</evidence>
<dbReference type="Pfam" id="PF13462">
    <property type="entry name" value="Thioredoxin_4"/>
    <property type="match status" value="1"/>
</dbReference>
<protein>
    <submittedName>
        <fullName evidence="4">DsbA family protein</fullName>
    </submittedName>
</protein>
<comment type="function">
    <text evidence="1">May be required for disulfide bond formation in some proteins.</text>
</comment>
<evidence type="ECO:0000256" key="2">
    <source>
        <dbReference type="ARBA" id="ARBA00005791"/>
    </source>
</evidence>
<reference evidence="4" key="1">
    <citation type="submission" date="2020-10" db="EMBL/GenBank/DDBJ databases">
        <authorList>
            <person name="Abbas A."/>
            <person name="Razzaq R."/>
            <person name="Waqas M."/>
            <person name="Abbas N."/>
            <person name="Nielsen T.K."/>
            <person name="Hansen L.H."/>
            <person name="Hussain S."/>
            <person name="Shahid M."/>
        </authorList>
    </citation>
    <scope>NUCLEOTIDE SEQUENCE</scope>
    <source>
        <strain evidence="4">S14</strain>
    </source>
</reference>